<evidence type="ECO:0000313" key="10">
    <source>
        <dbReference type="EMBL" id="KAL0389383.1"/>
    </source>
</evidence>
<keyword evidence="4 6" id="KW-0560">Oxidoreductase</keyword>
<dbReference type="PROSITE" id="PS00081">
    <property type="entry name" value="LIPOXYGENASE_2"/>
    <property type="match status" value="1"/>
</dbReference>
<comment type="pathway">
    <text evidence="7">Lipid metabolism; oxylipin biosynthesis.</text>
</comment>
<comment type="cofactor">
    <cofactor evidence="1 6">
        <name>Fe cation</name>
        <dbReference type="ChEBI" id="CHEBI:24875"/>
    </cofactor>
</comment>
<keyword evidence="2 6" id="KW-0479">Metal-binding</keyword>
<evidence type="ECO:0000259" key="9">
    <source>
        <dbReference type="PROSITE" id="PS51393"/>
    </source>
</evidence>
<protein>
    <recommendedName>
        <fullName evidence="7">Lipoxygenase</fullName>
        <ecNumber evidence="7">1.13.11.-</ecNumber>
    </recommendedName>
</protein>
<evidence type="ECO:0000256" key="5">
    <source>
        <dbReference type="ARBA" id="ARBA00023004"/>
    </source>
</evidence>
<dbReference type="Gene3D" id="1.20.245.10">
    <property type="entry name" value="Lipoxygenase-1, Domain 5"/>
    <property type="match status" value="2"/>
</dbReference>
<organism evidence="10">
    <name type="scientific">Sesamum calycinum</name>
    <dbReference type="NCBI Taxonomy" id="2727403"/>
    <lineage>
        <taxon>Eukaryota</taxon>
        <taxon>Viridiplantae</taxon>
        <taxon>Streptophyta</taxon>
        <taxon>Embryophyta</taxon>
        <taxon>Tracheophyta</taxon>
        <taxon>Spermatophyta</taxon>
        <taxon>Magnoliopsida</taxon>
        <taxon>eudicotyledons</taxon>
        <taxon>Gunneridae</taxon>
        <taxon>Pentapetalae</taxon>
        <taxon>asterids</taxon>
        <taxon>lamiids</taxon>
        <taxon>Lamiales</taxon>
        <taxon>Pedaliaceae</taxon>
        <taxon>Sesamum</taxon>
    </lineage>
</organism>
<keyword evidence="7" id="KW-0275">Fatty acid biosynthesis</keyword>
<feature type="region of interest" description="Disordered" evidence="8">
    <location>
        <begin position="1"/>
        <end position="90"/>
    </location>
</feature>
<evidence type="ECO:0000256" key="8">
    <source>
        <dbReference type="SAM" id="MobiDB-lite"/>
    </source>
</evidence>
<evidence type="ECO:0000256" key="2">
    <source>
        <dbReference type="ARBA" id="ARBA00022723"/>
    </source>
</evidence>
<accession>A0AAW2SA91</accession>
<dbReference type="GO" id="GO:0016702">
    <property type="term" value="F:oxidoreductase activity, acting on single donors with incorporation of molecular oxygen, incorporation of two atoms of oxygen"/>
    <property type="evidence" value="ECO:0007669"/>
    <property type="project" value="InterPro"/>
</dbReference>
<keyword evidence="7" id="KW-0444">Lipid biosynthesis</keyword>
<gene>
    <name evidence="10" type="ORF">Scaly_0295400</name>
</gene>
<dbReference type="InterPro" id="IPR027433">
    <property type="entry name" value="Lipoxygenase_dom_3"/>
</dbReference>
<name>A0AAW2SA91_9LAMI</name>
<dbReference type="Gene3D" id="3.10.450.60">
    <property type="match status" value="1"/>
</dbReference>
<dbReference type="GO" id="GO:0034440">
    <property type="term" value="P:lipid oxidation"/>
    <property type="evidence" value="ECO:0007669"/>
    <property type="project" value="InterPro"/>
</dbReference>
<comment type="function">
    <text evidence="7">Plant lipoxygenase may be involved in a number of diverse aspects of plant physiology including growth and development, pest resistance, and senescence or responses to wounding.</text>
</comment>
<keyword evidence="7" id="KW-0443">Lipid metabolism</keyword>
<evidence type="ECO:0000256" key="1">
    <source>
        <dbReference type="ARBA" id="ARBA00001962"/>
    </source>
</evidence>
<sequence>MQSYLPSQTPSGLKSYRDKELGNLRGDGTGERKTSDRIYDYDVYNDLGDPDEDEDLARPVLGGPEHPYPRRCRTGRPRTKKDPLSESRSSNVYVPRDEAFSEVKQATFSAKTVYSVLHALVPQVQSSIAGDLPFPHFTAIDVLFNEGVELSNATQIGSGLASIIPRLVKAISDTGNNVLRFETPEFLDRDKFAWFRDAEFGRQTLAGVNPCTIKLVTEWPLKSKLDPEVYGPAESAITKELVEEEIGGFMTVEEAVKQKKLFILDYHDLLMPCVNKLTGSPSGSRCSSNVGNCVWLWRLAKAHVLAHDSGYHQLVSHWLRTHCCTEPYIIATNRQLSAMHPIYRLLHPHLRYTMEINALAREALINANGIIEKAFSPGKYSIELSSIAYDQLWRFDLEALPADLINRGMAVEDPTAPHGLKLIIEDYPYANDGLLIWDTIKEWVTDYVTHYYPEASLVQSDNELQAWWTEIRNSHHAAVNFGQFDFGAYFPNRPTTARTAMPTEDPNDEEKKEFLERPEQFLLNCFPTQSQATIVMAILDVLSTHSPDEEYIGEEIQPYWEEDKIIKSAFERFTGRLKEIEGIIDARNADTELKNRAGAGLVPYELLKPFSEAGVTGKGVPNSISI</sequence>
<dbReference type="AlphaFoldDB" id="A0AAW2SA91"/>
<dbReference type="PRINTS" id="PR00468">
    <property type="entry name" value="PLTLPOXGNASE"/>
</dbReference>
<dbReference type="GO" id="GO:0006633">
    <property type="term" value="P:fatty acid biosynthetic process"/>
    <property type="evidence" value="ECO:0007669"/>
    <property type="project" value="UniProtKB-KW"/>
</dbReference>
<feature type="compositionally biased region" description="Basic residues" evidence="8">
    <location>
        <begin position="69"/>
        <end position="79"/>
    </location>
</feature>
<dbReference type="PROSITE" id="PS51393">
    <property type="entry name" value="LIPOXYGENASE_3"/>
    <property type="match status" value="1"/>
</dbReference>
<dbReference type="GO" id="GO:0031408">
    <property type="term" value="P:oxylipin biosynthetic process"/>
    <property type="evidence" value="ECO:0007669"/>
    <property type="project" value="UniProtKB-UniRule"/>
</dbReference>
<dbReference type="InterPro" id="IPR013819">
    <property type="entry name" value="LipOase_C"/>
</dbReference>
<proteinExistence type="inferred from homology"/>
<evidence type="ECO:0000256" key="3">
    <source>
        <dbReference type="ARBA" id="ARBA00022964"/>
    </source>
</evidence>
<dbReference type="InterPro" id="IPR020834">
    <property type="entry name" value="LipOase_CS"/>
</dbReference>
<dbReference type="PROSITE" id="PS00711">
    <property type="entry name" value="LIPOXYGENASE_1"/>
    <property type="match status" value="1"/>
</dbReference>
<dbReference type="PRINTS" id="PR00087">
    <property type="entry name" value="LIPOXYGENASE"/>
</dbReference>
<comment type="caution">
    <text evidence="10">The sequence shown here is derived from an EMBL/GenBank/DDBJ whole genome shotgun (WGS) entry which is preliminary data.</text>
</comment>
<reference evidence="10" key="2">
    <citation type="journal article" date="2024" name="Plant">
        <title>Genomic evolution and insights into agronomic trait innovations of Sesamum species.</title>
        <authorList>
            <person name="Miao H."/>
            <person name="Wang L."/>
            <person name="Qu L."/>
            <person name="Liu H."/>
            <person name="Sun Y."/>
            <person name="Le M."/>
            <person name="Wang Q."/>
            <person name="Wei S."/>
            <person name="Zheng Y."/>
            <person name="Lin W."/>
            <person name="Duan Y."/>
            <person name="Cao H."/>
            <person name="Xiong S."/>
            <person name="Wang X."/>
            <person name="Wei L."/>
            <person name="Li C."/>
            <person name="Ma Q."/>
            <person name="Ju M."/>
            <person name="Zhao R."/>
            <person name="Li G."/>
            <person name="Mu C."/>
            <person name="Tian Q."/>
            <person name="Mei H."/>
            <person name="Zhang T."/>
            <person name="Gao T."/>
            <person name="Zhang H."/>
        </authorList>
    </citation>
    <scope>NUCLEOTIDE SEQUENCE</scope>
    <source>
        <strain evidence="10">KEN8</strain>
    </source>
</reference>
<dbReference type="InterPro" id="IPR000907">
    <property type="entry name" value="LipOase"/>
</dbReference>
<evidence type="ECO:0000256" key="4">
    <source>
        <dbReference type="ARBA" id="ARBA00023002"/>
    </source>
</evidence>
<dbReference type="InterPro" id="IPR001246">
    <property type="entry name" value="LipOase_plant"/>
</dbReference>
<feature type="domain" description="Lipoxygenase" evidence="9">
    <location>
        <begin position="3"/>
        <end position="626"/>
    </location>
</feature>
<reference evidence="10" key="1">
    <citation type="submission" date="2020-06" db="EMBL/GenBank/DDBJ databases">
        <authorList>
            <person name="Li T."/>
            <person name="Hu X."/>
            <person name="Zhang T."/>
            <person name="Song X."/>
            <person name="Zhang H."/>
            <person name="Dai N."/>
            <person name="Sheng W."/>
            <person name="Hou X."/>
            <person name="Wei L."/>
        </authorList>
    </citation>
    <scope>NUCLEOTIDE SEQUENCE</scope>
    <source>
        <strain evidence="10">KEN8</strain>
        <tissue evidence="10">Leaf</tissue>
    </source>
</reference>
<keyword evidence="7" id="KW-0925">Oxylipin biosynthesis</keyword>
<dbReference type="Pfam" id="PF00305">
    <property type="entry name" value="Lipoxygenase"/>
    <property type="match status" value="2"/>
</dbReference>
<dbReference type="PANTHER" id="PTHR11771">
    <property type="entry name" value="LIPOXYGENASE"/>
    <property type="match status" value="1"/>
</dbReference>
<dbReference type="FunFam" id="4.10.375.10:FF:000001">
    <property type="entry name" value="Lipoxygenase"/>
    <property type="match status" value="1"/>
</dbReference>
<dbReference type="Gene3D" id="4.10.375.10">
    <property type="entry name" value="Lipoxygenase-1, Domain 2"/>
    <property type="match status" value="1"/>
</dbReference>
<comment type="similarity">
    <text evidence="6">Belongs to the lipoxygenase family.</text>
</comment>
<dbReference type="InterPro" id="IPR020833">
    <property type="entry name" value="LipOase_Fe_BS"/>
</dbReference>
<evidence type="ECO:0000256" key="7">
    <source>
        <dbReference type="RuleBase" id="RU003975"/>
    </source>
</evidence>
<dbReference type="EC" id="1.13.11.-" evidence="7"/>
<dbReference type="SUPFAM" id="SSF48484">
    <property type="entry name" value="Lipoxigenase"/>
    <property type="match status" value="1"/>
</dbReference>
<feature type="compositionally biased region" description="Basic and acidic residues" evidence="8">
    <location>
        <begin position="15"/>
        <end position="40"/>
    </location>
</feature>
<dbReference type="Gene3D" id="4.10.372.10">
    <property type="entry name" value="Lipoxygenase-1, Domain 3"/>
    <property type="match status" value="1"/>
</dbReference>
<dbReference type="InterPro" id="IPR036226">
    <property type="entry name" value="LipOase_C_sf"/>
</dbReference>
<dbReference type="GO" id="GO:0046872">
    <property type="term" value="F:metal ion binding"/>
    <property type="evidence" value="ECO:0007669"/>
    <property type="project" value="UniProtKB-UniRule"/>
</dbReference>
<evidence type="ECO:0000256" key="6">
    <source>
        <dbReference type="RuleBase" id="RU003974"/>
    </source>
</evidence>
<dbReference type="EMBL" id="JACGWM010000002">
    <property type="protein sequence ID" value="KAL0389383.1"/>
    <property type="molecule type" value="Genomic_DNA"/>
</dbReference>
<keyword evidence="7" id="KW-0276">Fatty acid metabolism</keyword>
<keyword evidence="3 6" id="KW-0223">Dioxygenase</keyword>
<feature type="compositionally biased region" description="Polar residues" evidence="8">
    <location>
        <begin position="1"/>
        <end position="12"/>
    </location>
</feature>
<keyword evidence="5 6" id="KW-0408">Iron</keyword>